<dbReference type="Proteomes" id="UP000534388">
    <property type="component" value="Unassembled WGS sequence"/>
</dbReference>
<proteinExistence type="predicted"/>
<dbReference type="RefSeq" id="WP_182161109.1">
    <property type="nucleotide sequence ID" value="NZ_JACEZT010000004.1"/>
</dbReference>
<evidence type="ECO:0000313" key="2">
    <source>
        <dbReference type="EMBL" id="MBA5636933.1"/>
    </source>
</evidence>
<keyword evidence="3" id="KW-1185">Reference proteome</keyword>
<accession>A0A7W2EQW4</accession>
<reference evidence="2 3" key="1">
    <citation type="submission" date="2020-07" db="EMBL/GenBank/DDBJ databases">
        <title>Novel species isolated from subtropical streams in China.</title>
        <authorList>
            <person name="Lu H."/>
        </authorList>
    </citation>
    <scope>NUCLEOTIDE SEQUENCE [LARGE SCALE GENOMIC DNA]</scope>
    <source>
        <strain evidence="2 3">LX20W</strain>
    </source>
</reference>
<dbReference type="AlphaFoldDB" id="A0A7W2EQW4"/>
<sequence>MLTRATDNIIEELIDATYGDPADVRQRHVFAHALHGLVRLAKSEQLLDMRLDVARATSPVPGHSSRHQARALLRKIGMELARDAEGGAAGRPDTLHGGLEDR</sequence>
<evidence type="ECO:0000256" key="1">
    <source>
        <dbReference type="SAM" id="MobiDB-lite"/>
    </source>
</evidence>
<protein>
    <submittedName>
        <fullName evidence="2">Uncharacterized protein</fullName>
    </submittedName>
</protein>
<comment type="caution">
    <text evidence="2">The sequence shown here is derived from an EMBL/GenBank/DDBJ whole genome shotgun (WGS) entry which is preliminary data.</text>
</comment>
<gene>
    <name evidence="2" type="ORF">H3H37_07690</name>
</gene>
<feature type="region of interest" description="Disordered" evidence="1">
    <location>
        <begin position="83"/>
        <end position="102"/>
    </location>
</feature>
<organism evidence="2 3">
    <name type="scientific">Rugamonas brunnea</name>
    <dbReference type="NCBI Taxonomy" id="2758569"/>
    <lineage>
        <taxon>Bacteria</taxon>
        <taxon>Pseudomonadati</taxon>
        <taxon>Pseudomonadota</taxon>
        <taxon>Betaproteobacteria</taxon>
        <taxon>Burkholderiales</taxon>
        <taxon>Oxalobacteraceae</taxon>
        <taxon>Telluria group</taxon>
        <taxon>Rugamonas</taxon>
    </lineage>
</organism>
<name>A0A7W2EQW4_9BURK</name>
<dbReference type="EMBL" id="JACEZT010000004">
    <property type="protein sequence ID" value="MBA5636933.1"/>
    <property type="molecule type" value="Genomic_DNA"/>
</dbReference>
<evidence type="ECO:0000313" key="3">
    <source>
        <dbReference type="Proteomes" id="UP000534388"/>
    </source>
</evidence>